<keyword evidence="3" id="KW-0081">Bacteriolytic enzyme</keyword>
<feature type="domain" description="Peptidoglycan recognition protein family" evidence="5">
    <location>
        <begin position="2"/>
        <end position="123"/>
    </location>
</feature>
<dbReference type="SMART" id="SM00701">
    <property type="entry name" value="PGRP"/>
    <property type="match status" value="1"/>
</dbReference>
<dbReference type="PANTHER" id="PTHR11022">
    <property type="entry name" value="PEPTIDOGLYCAN RECOGNITION PROTEIN"/>
    <property type="match status" value="1"/>
</dbReference>
<evidence type="ECO:0000313" key="6">
    <source>
        <dbReference type="EMBL" id="ANS05754.1"/>
    </source>
</evidence>
<dbReference type="Proteomes" id="UP000504848">
    <property type="component" value="Segment"/>
</dbReference>
<feature type="domain" description="N-acetylmuramoyl-L-alanine amidase" evidence="4">
    <location>
        <begin position="1"/>
        <end position="130"/>
    </location>
</feature>
<dbReference type="InterPro" id="IPR036505">
    <property type="entry name" value="Amidase/PGRP_sf"/>
</dbReference>
<dbReference type="GO" id="GO:0042742">
    <property type="term" value="P:defense response to bacterium"/>
    <property type="evidence" value="ECO:0007669"/>
    <property type="project" value="UniProtKB-KW"/>
</dbReference>
<evidence type="ECO:0000256" key="1">
    <source>
        <dbReference type="ARBA" id="ARBA00007553"/>
    </source>
</evidence>
<dbReference type="Pfam" id="PF01510">
    <property type="entry name" value="Amidase_2"/>
    <property type="match status" value="1"/>
</dbReference>
<dbReference type="Gene3D" id="3.40.80.10">
    <property type="entry name" value="Peptidoglycan recognition protein-like"/>
    <property type="match status" value="1"/>
</dbReference>
<dbReference type="InterPro" id="IPR015510">
    <property type="entry name" value="PGRP"/>
</dbReference>
<sequence>MARQETKYIVIHCSQTRPSQKIGAKEIDRWHREKGWLKIGYGTVIKRDGTIEQGRGDDDVQAAVKGYNHTSFNLCLIGGAKEDNWKEEEDNFTGEQWESLKTELTRLIKKYPDARIVGHRELDDKKFCPSFDVRDYLLHEDIPNYKYQDGLTSEADLQELRDDGVV</sequence>
<dbReference type="SUPFAM" id="SSF55846">
    <property type="entry name" value="N-acetylmuramoyl-L-alanine amidase-like"/>
    <property type="match status" value="1"/>
</dbReference>
<evidence type="ECO:0000256" key="2">
    <source>
        <dbReference type="ARBA" id="ARBA00022529"/>
    </source>
</evidence>
<name>A0A1B1IWR2_9CAUD</name>
<dbReference type="GO" id="GO:0009253">
    <property type="term" value="P:peptidoglycan catabolic process"/>
    <property type="evidence" value="ECO:0007669"/>
    <property type="project" value="InterPro"/>
</dbReference>
<dbReference type="KEGG" id="vg:76971376"/>
<dbReference type="GO" id="GO:0008270">
    <property type="term" value="F:zinc ion binding"/>
    <property type="evidence" value="ECO:0007669"/>
    <property type="project" value="InterPro"/>
</dbReference>
<keyword evidence="7" id="KW-1185">Reference proteome</keyword>
<dbReference type="SMART" id="SM00644">
    <property type="entry name" value="Ami_2"/>
    <property type="match status" value="1"/>
</dbReference>
<evidence type="ECO:0000259" key="5">
    <source>
        <dbReference type="SMART" id="SM00701"/>
    </source>
</evidence>
<accession>A0A1B1IWR2</accession>
<dbReference type="GeneID" id="76971376"/>
<reference evidence="6 7" key="1">
    <citation type="submission" date="2015-11" db="EMBL/GenBank/DDBJ databases">
        <title>Genomes of Abundant and Widespread Viruses from the Deep Ocean.</title>
        <authorList>
            <person name="Mizuno C.M."/>
            <person name="Ghai R."/>
            <person name="Saghai A."/>
            <person name="Lopez-Garcia P."/>
            <person name="Rodriguez-Valera F."/>
        </authorList>
    </citation>
    <scope>NUCLEOTIDE SEQUENCE [LARGE SCALE GENOMIC DNA]</scope>
</reference>
<dbReference type="RefSeq" id="YP_009811051.1">
    <property type="nucleotide sequence ID" value="NC_048051.1"/>
</dbReference>
<evidence type="ECO:0000259" key="4">
    <source>
        <dbReference type="SMART" id="SM00644"/>
    </source>
</evidence>
<proteinExistence type="inferred from homology"/>
<dbReference type="InterPro" id="IPR006619">
    <property type="entry name" value="PGRP_domain_met/bac"/>
</dbReference>
<dbReference type="InterPro" id="IPR002502">
    <property type="entry name" value="Amidase_domain"/>
</dbReference>
<dbReference type="GO" id="GO:0008745">
    <property type="term" value="F:N-acetylmuramoyl-L-alanine amidase activity"/>
    <property type="evidence" value="ECO:0007669"/>
    <property type="project" value="InterPro"/>
</dbReference>
<keyword evidence="2" id="KW-0929">Antimicrobial</keyword>
<comment type="similarity">
    <text evidence="1">Belongs to the N-acetylmuramoyl-L-alanine amidase 2 family.</text>
</comment>
<dbReference type="EMBL" id="KT997876">
    <property type="protein sequence ID" value="ANS05754.1"/>
    <property type="molecule type" value="Genomic_DNA"/>
</dbReference>
<dbReference type="PANTHER" id="PTHR11022:SF41">
    <property type="entry name" value="PEPTIDOGLYCAN-RECOGNITION PROTEIN LC-RELATED"/>
    <property type="match status" value="1"/>
</dbReference>
<evidence type="ECO:0000256" key="3">
    <source>
        <dbReference type="ARBA" id="ARBA00022638"/>
    </source>
</evidence>
<dbReference type="GO" id="GO:0001897">
    <property type="term" value="P:symbiont-mediated cytolysis of host cell"/>
    <property type="evidence" value="ECO:0007669"/>
    <property type="project" value="UniProtKB-ARBA"/>
</dbReference>
<dbReference type="CDD" id="cd06583">
    <property type="entry name" value="PGRP"/>
    <property type="match status" value="1"/>
</dbReference>
<organism evidence="6 7">
    <name type="scientific">uncultured phage_Deep-GF0-KM16-C193</name>
    <dbReference type="NCBI Taxonomy" id="2740799"/>
    <lineage>
        <taxon>Viruses</taxon>
        <taxon>Duplodnaviria</taxon>
        <taxon>Heunggongvirae</taxon>
        <taxon>Uroviricota</taxon>
        <taxon>Caudoviricetes</taxon>
        <taxon>Autographivirales</taxon>
        <taxon>Stupnyavirus</taxon>
        <taxon>Stupnyavirus KM16C193</taxon>
    </lineage>
</organism>
<protein>
    <submittedName>
        <fullName evidence="6">Lysozyme</fullName>
    </submittedName>
</protein>
<evidence type="ECO:0000313" key="7">
    <source>
        <dbReference type="Proteomes" id="UP000504848"/>
    </source>
</evidence>